<protein>
    <submittedName>
        <fullName evidence="3">Short-chain dehydrogenase/reductase SDR</fullName>
        <ecNumber evidence="3">1.1.1.100</ecNumber>
    </submittedName>
</protein>
<sequence length="287" mass="31303">MHPDRMEEQTILVTGSTDGIGKATAHALARQGHRVLLHGRNRGKGRAVLEELEEATGSDRLALFIADLSVQERVRGLAEEVGETHDSLDVLINNAGVFMPERKVAPGGIEMTFAVNYIAPFLLTHDLLPLLSASRRARVVNVASIAHRSVRSVDWENLPGFDDYDAYDTYAVSKLGVVAFTARLARVLEGTKTTANCLHPGVIDTKLLRAYTGEQGSAPPEQGAEVEVYLATSPDAAAVNGGYFEATRWARPSPLALDPEVRERFWEMGLDLTGVEEWHRSSGKAYA</sequence>
<dbReference type="Proteomes" id="UP000069850">
    <property type="component" value="Chromosome 1"/>
</dbReference>
<dbReference type="EC" id="1.1.1.100" evidence="3"/>
<organism evidence="3 4">
    <name type="scientific">Methanoculleus bourgensis</name>
    <dbReference type="NCBI Taxonomy" id="83986"/>
    <lineage>
        <taxon>Archaea</taxon>
        <taxon>Methanobacteriati</taxon>
        <taxon>Methanobacteriota</taxon>
        <taxon>Stenosarchaea group</taxon>
        <taxon>Methanomicrobia</taxon>
        <taxon>Methanomicrobiales</taxon>
        <taxon>Methanomicrobiaceae</taxon>
        <taxon>Methanoculleus</taxon>
    </lineage>
</organism>
<evidence type="ECO:0000256" key="2">
    <source>
        <dbReference type="RuleBase" id="RU000363"/>
    </source>
</evidence>
<evidence type="ECO:0000256" key="1">
    <source>
        <dbReference type="ARBA" id="ARBA00023002"/>
    </source>
</evidence>
<dbReference type="PANTHER" id="PTHR43157">
    <property type="entry name" value="PHOSPHATIDYLINOSITOL-GLYCAN BIOSYNTHESIS CLASS F PROTEIN-RELATED"/>
    <property type="match status" value="1"/>
</dbReference>
<dbReference type="PRINTS" id="PR00080">
    <property type="entry name" value="SDRFAMILY"/>
</dbReference>
<dbReference type="Gene3D" id="3.40.50.720">
    <property type="entry name" value="NAD(P)-binding Rossmann-like Domain"/>
    <property type="match status" value="1"/>
</dbReference>
<dbReference type="SUPFAM" id="SSF51735">
    <property type="entry name" value="NAD(P)-binding Rossmann-fold domains"/>
    <property type="match status" value="1"/>
</dbReference>
<name>A0A0X3BPP7_9EURY</name>
<dbReference type="EMBL" id="LT158599">
    <property type="protein sequence ID" value="CVK34116.1"/>
    <property type="molecule type" value="Genomic_DNA"/>
</dbReference>
<dbReference type="AlphaFoldDB" id="A0A0X3BPP7"/>
<dbReference type="Pfam" id="PF00106">
    <property type="entry name" value="adh_short"/>
    <property type="match status" value="1"/>
</dbReference>
<dbReference type="InterPro" id="IPR002347">
    <property type="entry name" value="SDR_fam"/>
</dbReference>
<evidence type="ECO:0000313" key="4">
    <source>
        <dbReference type="Proteomes" id="UP000069850"/>
    </source>
</evidence>
<accession>A0A0X3BPP7</accession>
<dbReference type="GO" id="GO:0004316">
    <property type="term" value="F:3-oxoacyl-[acyl-carrier-protein] reductase (NADPH) activity"/>
    <property type="evidence" value="ECO:0007669"/>
    <property type="project" value="UniProtKB-EC"/>
</dbReference>
<dbReference type="InterPro" id="IPR036291">
    <property type="entry name" value="NAD(P)-bd_dom_sf"/>
</dbReference>
<comment type="similarity">
    <text evidence="2">Belongs to the short-chain dehydrogenases/reductases (SDR) family.</text>
</comment>
<dbReference type="PANTHER" id="PTHR43157:SF31">
    <property type="entry name" value="PHOSPHATIDYLINOSITOL-GLYCAN BIOSYNTHESIS CLASS F PROTEIN"/>
    <property type="match status" value="1"/>
</dbReference>
<evidence type="ECO:0000313" key="3">
    <source>
        <dbReference type="EMBL" id="CVK34116.1"/>
    </source>
</evidence>
<keyword evidence="1 3" id="KW-0560">Oxidoreductase</keyword>
<dbReference type="PRINTS" id="PR00081">
    <property type="entry name" value="GDHRDH"/>
</dbReference>
<dbReference type="KEGG" id="mema:MMAB1_2903"/>
<reference evidence="3 4" key="1">
    <citation type="submission" date="2016-01" db="EMBL/GenBank/DDBJ databases">
        <authorList>
            <person name="Manzoor S."/>
        </authorList>
    </citation>
    <scope>NUCLEOTIDE SEQUENCE [LARGE SCALE GENOMIC DNA]</scope>
    <source>
        <strain evidence="3">Methanoculleus sp MAB1</strain>
    </source>
</reference>
<gene>
    <name evidence="3" type="ORF">MMAB1_2903</name>
</gene>
<proteinExistence type="inferred from homology"/>